<dbReference type="Proteomes" id="UP000006591">
    <property type="component" value="Chromosome 3"/>
</dbReference>
<evidence type="ECO:0000313" key="3">
    <source>
        <dbReference type="Proteomes" id="UP000006591"/>
    </source>
</evidence>
<dbReference type="SUPFAM" id="SSF56112">
    <property type="entry name" value="Protein kinase-like (PK-like)"/>
    <property type="match status" value="1"/>
</dbReference>
<dbReference type="AlphaFoldDB" id="A0A0E0GW73"/>
<dbReference type="eggNOG" id="KOG1187">
    <property type="taxonomic scope" value="Eukaryota"/>
</dbReference>
<dbReference type="STRING" id="4536.A0A0E0GW73"/>
<dbReference type="InterPro" id="IPR011009">
    <property type="entry name" value="Kinase-like_dom_sf"/>
</dbReference>
<dbReference type="GO" id="GO:0004672">
    <property type="term" value="F:protein kinase activity"/>
    <property type="evidence" value="ECO:0007669"/>
    <property type="project" value="InterPro"/>
</dbReference>
<name>A0A0E0GW73_ORYNI</name>
<dbReference type="InterPro" id="IPR046958">
    <property type="entry name" value="RBK1/2/STUNTED"/>
</dbReference>
<organism evidence="2">
    <name type="scientific">Oryza nivara</name>
    <name type="common">Indian wild rice</name>
    <name type="synonym">Oryza sativa f. spontanea</name>
    <dbReference type="NCBI Taxonomy" id="4536"/>
    <lineage>
        <taxon>Eukaryota</taxon>
        <taxon>Viridiplantae</taxon>
        <taxon>Streptophyta</taxon>
        <taxon>Embryophyta</taxon>
        <taxon>Tracheophyta</taxon>
        <taxon>Spermatophyta</taxon>
        <taxon>Magnoliopsida</taxon>
        <taxon>Liliopsida</taxon>
        <taxon>Poales</taxon>
        <taxon>Poaceae</taxon>
        <taxon>BOP clade</taxon>
        <taxon>Oryzoideae</taxon>
        <taxon>Oryzeae</taxon>
        <taxon>Oryzinae</taxon>
        <taxon>Oryza</taxon>
    </lineage>
</organism>
<protein>
    <recommendedName>
        <fullName evidence="1">Serine-threonine/tyrosine-protein kinase catalytic domain-containing protein</fullName>
    </recommendedName>
</protein>
<dbReference type="EnsemblPlants" id="ONIVA03G42250.1">
    <property type="protein sequence ID" value="ONIVA03G42250.1"/>
    <property type="gene ID" value="ONIVA03G42250"/>
</dbReference>
<dbReference type="InterPro" id="IPR001245">
    <property type="entry name" value="Ser-Thr/Tyr_kinase_cat_dom"/>
</dbReference>
<evidence type="ECO:0000313" key="2">
    <source>
        <dbReference type="EnsemblPlants" id="ONIVA03G42250.1"/>
    </source>
</evidence>
<keyword evidence="3" id="KW-1185">Reference proteome</keyword>
<dbReference type="PANTHER" id="PTHR47987">
    <property type="entry name" value="OS08G0249100 PROTEIN"/>
    <property type="match status" value="1"/>
</dbReference>
<dbReference type="OMA" id="MIFCANS"/>
<sequence length="102" mass="11637">MEMLSLRISSSQRIFRHRYLAPEYFSHGKVNEKIDVYAFGVVILVLEIISGRRPIRTGCAKGQESLVGWAKPLLSGGEIKQLVDPFLGNDYDCDEMERMMLD</sequence>
<dbReference type="Gene3D" id="1.10.510.10">
    <property type="entry name" value="Transferase(Phosphotransferase) domain 1"/>
    <property type="match status" value="1"/>
</dbReference>
<proteinExistence type="predicted"/>
<feature type="domain" description="Serine-threonine/tyrosine-protein kinase catalytic" evidence="1">
    <location>
        <begin position="10"/>
        <end position="56"/>
    </location>
</feature>
<reference evidence="2" key="1">
    <citation type="submission" date="2015-04" db="UniProtKB">
        <authorList>
            <consortium name="EnsemblPlants"/>
        </authorList>
    </citation>
    <scope>IDENTIFICATION</scope>
    <source>
        <strain evidence="2">SL10</strain>
    </source>
</reference>
<reference evidence="2" key="2">
    <citation type="submission" date="2018-04" db="EMBL/GenBank/DDBJ databases">
        <title>OnivRS2 (Oryza nivara Reference Sequence Version 2).</title>
        <authorList>
            <person name="Zhang J."/>
            <person name="Kudrna D."/>
            <person name="Lee S."/>
            <person name="Talag J."/>
            <person name="Rajasekar S."/>
            <person name="Welchert J."/>
            <person name="Hsing Y.-I."/>
            <person name="Wing R.A."/>
        </authorList>
    </citation>
    <scope>NUCLEOTIDE SEQUENCE [LARGE SCALE GENOMIC DNA]</scope>
    <source>
        <strain evidence="2">SL10</strain>
    </source>
</reference>
<evidence type="ECO:0000259" key="1">
    <source>
        <dbReference type="Pfam" id="PF07714"/>
    </source>
</evidence>
<dbReference type="Gramene" id="ONIVA03G42250.1">
    <property type="protein sequence ID" value="ONIVA03G42250.1"/>
    <property type="gene ID" value="ONIVA03G42250"/>
</dbReference>
<accession>A0A0E0GW73</accession>
<dbReference type="PANTHER" id="PTHR47987:SF5">
    <property type="entry name" value="PROTEIN KINASE DOMAIN-CONTAINING PROTEIN"/>
    <property type="match status" value="1"/>
</dbReference>
<dbReference type="Pfam" id="PF07714">
    <property type="entry name" value="PK_Tyr_Ser-Thr"/>
    <property type="match status" value="1"/>
</dbReference>
<dbReference type="HOGENOM" id="CLU_2281978_0_0_1"/>